<protein>
    <submittedName>
        <fullName evidence="2">Uncharacterized protein</fullName>
    </submittedName>
</protein>
<dbReference type="AlphaFoldDB" id="A0A2L0UIH6"/>
<dbReference type="EMBL" id="CP024915">
    <property type="protein sequence ID" value="AUZ88998.1"/>
    <property type="molecule type" value="Genomic_DNA"/>
</dbReference>
<sequence length="103" mass="11579">MTSISSLWTTLDTTVQQWLLQNPGTMVLPRTYVNRIEAGAGQVLNLDEHGEYWLSPEDMLFLKATRSESPYSMRSPSPRLHPHAAAPNFGYPALDPHDKALDQ</sequence>
<evidence type="ECO:0000313" key="3">
    <source>
        <dbReference type="Proteomes" id="UP000239187"/>
    </source>
</evidence>
<proteinExistence type="predicted"/>
<gene>
    <name evidence="2" type="ORF">CVO76_16115</name>
</gene>
<reference evidence="2 3" key="1">
    <citation type="submission" date="2017-11" db="EMBL/GenBank/DDBJ databases">
        <title>Draft genome of Arthrobacter agilis strain UMCV2, a plant growth-promoting rhizobacterium and biocontrol capacity of phytopathogenic fungi.</title>
        <authorList>
            <person name="Martinez-Camara R."/>
            <person name="Santoyo G."/>
            <person name="Moreno-Hagelsieb G."/>
            <person name="Valencia-Cantero E."/>
        </authorList>
    </citation>
    <scope>NUCLEOTIDE SEQUENCE [LARGE SCALE GENOMIC DNA]</scope>
    <source>
        <strain evidence="2 3">UMCV2</strain>
    </source>
</reference>
<name>A0A2L0UIH6_9MICC</name>
<evidence type="ECO:0000256" key="1">
    <source>
        <dbReference type="SAM" id="MobiDB-lite"/>
    </source>
</evidence>
<evidence type="ECO:0000313" key="2">
    <source>
        <dbReference type="EMBL" id="AUZ88998.1"/>
    </source>
</evidence>
<dbReference type="RefSeq" id="WP_208740123.1">
    <property type="nucleotide sequence ID" value="NZ_CP024915.1"/>
</dbReference>
<feature type="region of interest" description="Disordered" evidence="1">
    <location>
        <begin position="69"/>
        <end position="103"/>
    </location>
</feature>
<organism evidence="2 3">
    <name type="scientific">Arthrobacter agilis</name>
    <dbReference type="NCBI Taxonomy" id="37921"/>
    <lineage>
        <taxon>Bacteria</taxon>
        <taxon>Bacillati</taxon>
        <taxon>Actinomycetota</taxon>
        <taxon>Actinomycetes</taxon>
        <taxon>Micrococcales</taxon>
        <taxon>Micrococcaceae</taxon>
        <taxon>Arthrobacter</taxon>
    </lineage>
</organism>
<accession>A0A2L0UIH6</accession>
<dbReference type="Proteomes" id="UP000239187">
    <property type="component" value="Chromosome"/>
</dbReference>